<dbReference type="GO" id="GO:0016020">
    <property type="term" value="C:membrane"/>
    <property type="evidence" value="ECO:0007669"/>
    <property type="project" value="InterPro"/>
</dbReference>
<reference evidence="6 7" key="1">
    <citation type="submission" date="2018-07" db="EMBL/GenBank/DDBJ databases">
        <title>Complete genome sequencing of Ornithinimicrobium sp. AMA3305.</title>
        <authorList>
            <person name="Bae J.-W."/>
        </authorList>
    </citation>
    <scope>NUCLEOTIDE SEQUENCE [LARGE SCALE GENOMIC DNA]</scope>
    <source>
        <strain evidence="6 7">AMA3305</strain>
    </source>
</reference>
<keyword evidence="7" id="KW-1185">Reference proteome</keyword>
<dbReference type="Gene3D" id="1.20.5.1930">
    <property type="match status" value="1"/>
</dbReference>
<dbReference type="AlphaFoldDB" id="A0A345NR26"/>
<dbReference type="EMBL" id="CP031229">
    <property type="protein sequence ID" value="AXH97484.1"/>
    <property type="molecule type" value="Genomic_DNA"/>
</dbReference>
<evidence type="ECO:0000256" key="3">
    <source>
        <dbReference type="ARBA" id="ARBA00023012"/>
    </source>
</evidence>
<organism evidence="6 7">
    <name type="scientific">Ornithinimicrobium avium</name>
    <dbReference type="NCBI Taxonomy" id="2283195"/>
    <lineage>
        <taxon>Bacteria</taxon>
        <taxon>Bacillati</taxon>
        <taxon>Actinomycetota</taxon>
        <taxon>Actinomycetes</taxon>
        <taxon>Micrococcales</taxon>
        <taxon>Ornithinimicrobiaceae</taxon>
        <taxon>Ornithinimicrobium</taxon>
    </lineage>
</organism>
<name>A0A345NR26_9MICO</name>
<dbReference type="SUPFAM" id="SSF55874">
    <property type="entry name" value="ATPase domain of HSP90 chaperone/DNA topoisomerase II/histidine kinase"/>
    <property type="match status" value="1"/>
</dbReference>
<keyword evidence="1" id="KW-0808">Transferase</keyword>
<dbReference type="Gene3D" id="3.30.565.10">
    <property type="entry name" value="Histidine kinase-like ATPase, C-terminal domain"/>
    <property type="match status" value="1"/>
</dbReference>
<dbReference type="InterPro" id="IPR003594">
    <property type="entry name" value="HATPase_dom"/>
</dbReference>
<evidence type="ECO:0000256" key="1">
    <source>
        <dbReference type="ARBA" id="ARBA00022679"/>
    </source>
</evidence>
<dbReference type="KEGG" id="orn:DV701_16415"/>
<evidence type="ECO:0000313" key="6">
    <source>
        <dbReference type="EMBL" id="AXH97484.1"/>
    </source>
</evidence>
<dbReference type="GO" id="GO:0000155">
    <property type="term" value="F:phosphorelay sensor kinase activity"/>
    <property type="evidence" value="ECO:0007669"/>
    <property type="project" value="InterPro"/>
</dbReference>
<dbReference type="Pfam" id="PF07730">
    <property type="entry name" value="HisKA_3"/>
    <property type="match status" value="1"/>
</dbReference>
<dbReference type="CDD" id="cd16917">
    <property type="entry name" value="HATPase_UhpB-NarQ-NarX-like"/>
    <property type="match status" value="1"/>
</dbReference>
<accession>A0A345NR26</accession>
<evidence type="ECO:0000313" key="7">
    <source>
        <dbReference type="Proteomes" id="UP000253790"/>
    </source>
</evidence>
<dbReference type="InterPro" id="IPR011712">
    <property type="entry name" value="Sig_transdc_His_kin_sub3_dim/P"/>
</dbReference>
<evidence type="ECO:0000256" key="4">
    <source>
        <dbReference type="SAM" id="MobiDB-lite"/>
    </source>
</evidence>
<protein>
    <submittedName>
        <fullName evidence="6">Sensor histidine kinase</fullName>
    </submittedName>
</protein>
<dbReference type="GO" id="GO:0046983">
    <property type="term" value="F:protein dimerization activity"/>
    <property type="evidence" value="ECO:0007669"/>
    <property type="project" value="InterPro"/>
</dbReference>
<keyword evidence="2 6" id="KW-0418">Kinase</keyword>
<feature type="domain" description="Histidine kinase/HSP90-like ATPase" evidence="5">
    <location>
        <begin position="529"/>
        <end position="617"/>
    </location>
</feature>
<dbReference type="SMART" id="SM00387">
    <property type="entry name" value="HATPase_c"/>
    <property type="match status" value="1"/>
</dbReference>
<feature type="compositionally biased region" description="Low complexity" evidence="4">
    <location>
        <begin position="61"/>
        <end position="72"/>
    </location>
</feature>
<feature type="region of interest" description="Disordered" evidence="4">
    <location>
        <begin position="32"/>
        <end position="76"/>
    </location>
</feature>
<gene>
    <name evidence="6" type="ORF">DV701_16415</name>
</gene>
<evidence type="ECO:0000256" key="2">
    <source>
        <dbReference type="ARBA" id="ARBA00022777"/>
    </source>
</evidence>
<sequence>MIAHRDHACGTTRCSTARAAAASAHRTTTVMTPTRRPAPAVHPSGRLPAQWVGTRSGGRRTGTTSRSTASGRMVKRPARTRRAFIGTFRGRTGPGYAVQARRGRVRSAPLALAPTMDITQPPPPGAETVALLRAVDQLGDSDDAGELIRRGLRLARTLTGARAGVLAIDDEGRPGRVAQVLTDGVGHDDPVVAALLEHPGDPGPEVVLHGPIRVGDSDFGTLLLTGWQDPPGALENAVVQGLAAALGPRIETLRQRRVSELHEQVTRTVWELNRTLVDEVDLDATLPLFTARVRDLTSAEVVALVGARSDGPQRVLAASGEDTAPALAELAPDLAEVLRFGTAMHWSATPTETNLSSDRRVATSLVPLDTRAGDPVVLVVHRWKPSRGVAERQVRDVVSALALHASVVLDREHAEREHDLLTVLQDRDRIARDLHDLVIQRLFAIGLTLQGASRRAIKPEVSERLEGAVAELDQTIRDIRATIFELRHRAGQGSFRADLRQLIDSYAPTLGFAPVVQLTGPIDSVTGEEVQAQVLMVVREALSNVARHAHASSATVEVEATPDRFTVVVRDDGVGLGEGAVESGLGNVRARAAEHEGEVELSSGRPHGTVLRWSVPV</sequence>
<dbReference type="OrthoDB" id="5241249at2"/>
<dbReference type="InterPro" id="IPR036890">
    <property type="entry name" value="HATPase_C_sf"/>
</dbReference>
<dbReference type="PANTHER" id="PTHR24421">
    <property type="entry name" value="NITRATE/NITRITE SENSOR PROTEIN NARX-RELATED"/>
    <property type="match status" value="1"/>
</dbReference>
<keyword evidence="3" id="KW-0902">Two-component regulatory system</keyword>
<dbReference type="PANTHER" id="PTHR24421:SF56">
    <property type="entry name" value="OXYGEN SENSOR HISTIDINE KINASE RESPONSE REGULATOR DOST"/>
    <property type="match status" value="1"/>
</dbReference>
<evidence type="ECO:0000259" key="5">
    <source>
        <dbReference type="SMART" id="SM00387"/>
    </source>
</evidence>
<dbReference type="InterPro" id="IPR050482">
    <property type="entry name" value="Sensor_HK_TwoCompSys"/>
</dbReference>
<dbReference type="Proteomes" id="UP000253790">
    <property type="component" value="Chromosome"/>
</dbReference>
<dbReference type="Pfam" id="PF02518">
    <property type="entry name" value="HATPase_c"/>
    <property type="match status" value="1"/>
</dbReference>
<proteinExistence type="predicted"/>